<protein>
    <submittedName>
        <fullName evidence="2">Nucleoside hydrolase</fullName>
    </submittedName>
</protein>
<dbReference type="KEGG" id="palb:EJC50_12080"/>
<dbReference type="GO" id="GO:0016799">
    <property type="term" value="F:hydrolase activity, hydrolyzing N-glycosyl compounds"/>
    <property type="evidence" value="ECO:0007669"/>
    <property type="project" value="InterPro"/>
</dbReference>
<dbReference type="AlphaFoldDB" id="A0A3S9A3I1"/>
<dbReference type="EMBL" id="CP034437">
    <property type="protein sequence ID" value="AZN40299.1"/>
    <property type="molecule type" value="Genomic_DNA"/>
</dbReference>
<dbReference type="OrthoDB" id="128573at2"/>
<sequence length="298" mass="32656">MTIRILLDTDIGPDCDDVGAVAVLHALEKSGEVRIAGMTHCTSSKWGAGCLDALNTFYGRGDIPIGTLTLPGFLEEDSIYAKYNKGITLGYPNRYQQQPAPDAVDIMRKVLAEGEDGETVIVAIGPLINLMDLLESEGDQHSPLNGMQLVSAKVKSLVAMGGHFPTGKEWNFEMHPASAAYVVSNWPTNIVFTGFEIGAPIHTGRRLYTDLPESHPLRRSYEWYVGEGETRHSWDLTAVLYAARGHHPFWELETGTATVDAQTGENVWAQNPNGKHAYLRAVTSPSLVAEVLEQLMIH</sequence>
<evidence type="ECO:0000313" key="3">
    <source>
        <dbReference type="Proteomes" id="UP000272528"/>
    </source>
</evidence>
<gene>
    <name evidence="2" type="ORF">EJC50_12080</name>
</gene>
<dbReference type="PANTHER" id="PTHR43264:SF1">
    <property type="entry name" value="INOSINE_URIDINE-PREFERRING NUCLEOSIDE HYDROLASE DOMAIN-CONTAINING PROTEIN"/>
    <property type="match status" value="1"/>
</dbReference>
<organism evidence="2 3">
    <name type="scientific">Paenibacillus albus</name>
    <dbReference type="NCBI Taxonomy" id="2495582"/>
    <lineage>
        <taxon>Bacteria</taxon>
        <taxon>Bacillati</taxon>
        <taxon>Bacillota</taxon>
        <taxon>Bacilli</taxon>
        <taxon>Bacillales</taxon>
        <taxon>Paenibacillaceae</taxon>
        <taxon>Paenibacillus</taxon>
    </lineage>
</organism>
<proteinExistence type="predicted"/>
<keyword evidence="3" id="KW-1185">Reference proteome</keyword>
<accession>A0A3S9A3I1</accession>
<dbReference type="RefSeq" id="WP_126015530.1">
    <property type="nucleotide sequence ID" value="NZ_CP034437.1"/>
</dbReference>
<feature type="domain" description="Inosine/uridine-preferring nucleoside hydrolase" evidence="1">
    <location>
        <begin position="5"/>
        <end position="244"/>
    </location>
</feature>
<keyword evidence="2" id="KW-0378">Hydrolase</keyword>
<dbReference type="PANTHER" id="PTHR43264">
    <property type="match status" value="1"/>
</dbReference>
<evidence type="ECO:0000259" key="1">
    <source>
        <dbReference type="Pfam" id="PF01156"/>
    </source>
</evidence>
<dbReference type="Proteomes" id="UP000272528">
    <property type="component" value="Chromosome"/>
</dbReference>
<reference evidence="3" key="1">
    <citation type="submission" date="2018-12" db="EMBL/GenBank/DDBJ databases">
        <title>Genome sequence of Peanibacillus sp.</title>
        <authorList>
            <person name="Subramani G."/>
            <person name="Srinivasan S."/>
            <person name="Kim M.K."/>
        </authorList>
    </citation>
    <scope>NUCLEOTIDE SEQUENCE [LARGE SCALE GENOMIC DNA]</scope>
    <source>
        <strain evidence="3">18JY67-1</strain>
    </source>
</reference>
<name>A0A3S9A3I1_9BACL</name>
<dbReference type="SUPFAM" id="SSF53590">
    <property type="entry name" value="Nucleoside hydrolase"/>
    <property type="match status" value="1"/>
</dbReference>
<evidence type="ECO:0000313" key="2">
    <source>
        <dbReference type="EMBL" id="AZN40299.1"/>
    </source>
</evidence>
<dbReference type="InterPro" id="IPR001910">
    <property type="entry name" value="Inosine/uridine_hydrolase_dom"/>
</dbReference>
<dbReference type="Gene3D" id="3.90.245.10">
    <property type="entry name" value="Ribonucleoside hydrolase-like"/>
    <property type="match status" value="1"/>
</dbReference>
<dbReference type="InterPro" id="IPR036452">
    <property type="entry name" value="Ribo_hydro-like"/>
</dbReference>
<dbReference type="Pfam" id="PF01156">
    <property type="entry name" value="IU_nuc_hydro"/>
    <property type="match status" value="1"/>
</dbReference>